<dbReference type="EMBL" id="LJJB01000013">
    <property type="protein sequence ID" value="KQL43822.1"/>
    <property type="molecule type" value="Genomic_DNA"/>
</dbReference>
<protein>
    <recommendedName>
        <fullName evidence="1">Gamma-glutamylcyclotransferase AIG2-like domain-containing protein</fullName>
    </recommendedName>
</protein>
<dbReference type="Proteomes" id="UP000051063">
    <property type="component" value="Unassembled WGS sequence"/>
</dbReference>
<name>A0ABR5N004_BRECH</name>
<organism evidence="2 3">
    <name type="scientific">Brevibacillus choshinensis</name>
    <dbReference type="NCBI Taxonomy" id="54911"/>
    <lineage>
        <taxon>Bacteria</taxon>
        <taxon>Bacillati</taxon>
        <taxon>Bacillota</taxon>
        <taxon>Bacilli</taxon>
        <taxon>Bacillales</taxon>
        <taxon>Paenibacillaceae</taxon>
        <taxon>Brevibacillus</taxon>
    </lineage>
</organism>
<evidence type="ECO:0000259" key="1">
    <source>
        <dbReference type="Pfam" id="PF06094"/>
    </source>
</evidence>
<dbReference type="Gene3D" id="3.10.490.10">
    <property type="entry name" value="Gamma-glutamyl cyclotransferase-like"/>
    <property type="match status" value="1"/>
</dbReference>
<reference evidence="2 3" key="1">
    <citation type="submission" date="2015-09" db="EMBL/GenBank/DDBJ databases">
        <title>Genome sequencing project for genomic taxonomy and phylogenomics of Bacillus-like bacteria.</title>
        <authorList>
            <person name="Liu B."/>
            <person name="Wang J."/>
            <person name="Zhu Y."/>
            <person name="Liu G."/>
            <person name="Chen Q."/>
            <person name="Chen Z."/>
            <person name="Lan J."/>
            <person name="Che J."/>
            <person name="Ge C."/>
            <person name="Shi H."/>
            <person name="Pan Z."/>
            <person name="Liu X."/>
        </authorList>
    </citation>
    <scope>NUCLEOTIDE SEQUENCE [LARGE SCALE GENOMIC DNA]</scope>
    <source>
        <strain evidence="2 3">DSM 8552</strain>
    </source>
</reference>
<feature type="domain" description="Gamma-glutamylcyclotransferase AIG2-like" evidence="1">
    <location>
        <begin position="7"/>
        <end position="134"/>
    </location>
</feature>
<dbReference type="CDD" id="cd06661">
    <property type="entry name" value="GGCT_like"/>
    <property type="match status" value="1"/>
</dbReference>
<dbReference type="InterPro" id="IPR036568">
    <property type="entry name" value="GGCT-like_sf"/>
</dbReference>
<dbReference type="InterPro" id="IPR009288">
    <property type="entry name" value="AIG2-like_dom"/>
</dbReference>
<dbReference type="Pfam" id="PF06094">
    <property type="entry name" value="GGACT"/>
    <property type="match status" value="1"/>
</dbReference>
<dbReference type="SUPFAM" id="SSF110857">
    <property type="entry name" value="Gamma-glutamyl cyclotransferase-like"/>
    <property type="match status" value="1"/>
</dbReference>
<keyword evidence="3" id="KW-1185">Reference proteome</keyword>
<accession>A0ABR5N004</accession>
<evidence type="ECO:0000313" key="2">
    <source>
        <dbReference type="EMBL" id="KQL43822.1"/>
    </source>
</evidence>
<proteinExistence type="predicted"/>
<evidence type="ECO:0000313" key="3">
    <source>
        <dbReference type="Proteomes" id="UP000051063"/>
    </source>
</evidence>
<sequence>MRQMIPVFVYGTLLEGFQNHGLYVKPYQHQAIPAKIKGEIYHLPQGYPGLLEGTDDVIGAILYFLPEEYEAALAGLDELETYFGPNDPRNEYDRIKVTAVLLHTNEEMTTYVYRYLDEEYVRSLGCRVHDGDWRSYMLAQEAE</sequence>
<dbReference type="InterPro" id="IPR013024">
    <property type="entry name" value="GGCT-like"/>
</dbReference>
<gene>
    <name evidence="2" type="ORF">AN963_20330</name>
</gene>
<comment type="caution">
    <text evidence="2">The sequence shown here is derived from an EMBL/GenBank/DDBJ whole genome shotgun (WGS) entry which is preliminary data.</text>
</comment>